<dbReference type="Pfam" id="PF00324">
    <property type="entry name" value="AA_permease"/>
    <property type="match status" value="1"/>
</dbReference>
<evidence type="ECO:0000256" key="8">
    <source>
        <dbReference type="SAM" id="Phobius"/>
    </source>
</evidence>
<dbReference type="VEuPathDB" id="FungiDB:AO090103000337"/>
<dbReference type="eggNOG" id="KOG1286">
    <property type="taxonomic scope" value="Eukaryota"/>
</dbReference>
<evidence type="ECO:0000259" key="9">
    <source>
        <dbReference type="Pfam" id="PF00324"/>
    </source>
</evidence>
<evidence type="ECO:0000256" key="3">
    <source>
        <dbReference type="ARBA" id="ARBA00022692"/>
    </source>
</evidence>
<keyword evidence="3 8" id="KW-0812">Transmembrane</keyword>
<feature type="transmembrane region" description="Helical" evidence="8">
    <location>
        <begin position="277"/>
        <end position="296"/>
    </location>
</feature>
<feature type="transmembrane region" description="Helical" evidence="8">
    <location>
        <begin position="56"/>
        <end position="73"/>
    </location>
</feature>
<feature type="transmembrane region" description="Helical" evidence="8">
    <location>
        <begin position="405"/>
        <end position="431"/>
    </location>
</feature>
<protein>
    <submittedName>
        <fullName evidence="10">Amino acid permease-associated region</fullName>
    </submittedName>
</protein>
<comment type="subcellular location">
    <subcellularLocation>
        <location evidence="1">Membrane</location>
        <topology evidence="1">Multi-pass membrane protein</topology>
    </subcellularLocation>
</comment>
<proteinExistence type="predicted"/>
<evidence type="ECO:0000256" key="4">
    <source>
        <dbReference type="ARBA" id="ARBA00022970"/>
    </source>
</evidence>
<feature type="transmembrane region" description="Helical" evidence="8">
    <location>
        <begin position="487"/>
        <end position="508"/>
    </location>
</feature>
<feature type="domain" description="Amino acid permease/ SLC12A" evidence="9">
    <location>
        <begin position="55"/>
        <end position="510"/>
    </location>
</feature>
<name>A0A1S9DH06_ASPOZ</name>
<keyword evidence="6 8" id="KW-0472">Membrane</keyword>
<dbReference type="InterPro" id="IPR004841">
    <property type="entry name" value="AA-permease/SLC12A_dom"/>
</dbReference>
<evidence type="ECO:0000256" key="7">
    <source>
        <dbReference type="SAM" id="MobiDB-lite"/>
    </source>
</evidence>
<evidence type="ECO:0000256" key="6">
    <source>
        <dbReference type="ARBA" id="ARBA00023136"/>
    </source>
</evidence>
<evidence type="ECO:0000256" key="1">
    <source>
        <dbReference type="ARBA" id="ARBA00004141"/>
    </source>
</evidence>
<dbReference type="FunFam" id="1.20.1740.10:FF:000070">
    <property type="entry name" value="Amino acid transporter (Eurofung)"/>
    <property type="match status" value="1"/>
</dbReference>
<feature type="transmembrane region" description="Helical" evidence="8">
    <location>
        <begin position="116"/>
        <end position="137"/>
    </location>
</feature>
<dbReference type="OrthoDB" id="3900342at2759"/>
<organism evidence="10 11">
    <name type="scientific">Aspergillus oryzae</name>
    <name type="common">Yellow koji mold</name>
    <dbReference type="NCBI Taxonomy" id="5062"/>
    <lineage>
        <taxon>Eukaryota</taxon>
        <taxon>Fungi</taxon>
        <taxon>Dikarya</taxon>
        <taxon>Ascomycota</taxon>
        <taxon>Pezizomycotina</taxon>
        <taxon>Eurotiomycetes</taxon>
        <taxon>Eurotiomycetidae</taxon>
        <taxon>Eurotiales</taxon>
        <taxon>Aspergillaceae</taxon>
        <taxon>Aspergillus</taxon>
        <taxon>Aspergillus subgen. Circumdati</taxon>
    </lineage>
</organism>
<evidence type="ECO:0000313" key="11">
    <source>
        <dbReference type="Proteomes" id="UP000190312"/>
    </source>
</evidence>
<dbReference type="PANTHER" id="PTHR43341:SF37">
    <property type="entry name" value="AMINO ACID TRANSPORTER (EUROFUNG)"/>
    <property type="match status" value="1"/>
</dbReference>
<keyword evidence="2" id="KW-0813">Transport</keyword>
<feature type="transmembrane region" description="Helical" evidence="8">
    <location>
        <begin position="236"/>
        <end position="257"/>
    </location>
</feature>
<comment type="caution">
    <text evidence="10">The sequence shown here is derived from an EMBL/GenBank/DDBJ whole genome shotgun (WGS) entry which is preliminary data.</text>
</comment>
<dbReference type="PANTHER" id="PTHR43341">
    <property type="entry name" value="AMINO ACID PERMEASE"/>
    <property type="match status" value="1"/>
</dbReference>
<feature type="transmembrane region" description="Helical" evidence="8">
    <location>
        <begin position="198"/>
        <end position="216"/>
    </location>
</feature>
<reference evidence="10 11" key="1">
    <citation type="submission" date="2016-10" db="EMBL/GenBank/DDBJ databases">
        <title>Genome sequencing of Aspergillus oryzae BCC7051.</title>
        <authorList>
            <person name="Thammarongtham C."/>
            <person name="Vorapreeda T."/>
            <person name="Nookaew I."/>
            <person name="Srisuk T."/>
            <person name="Land M."/>
            <person name="Jeennor S."/>
            <person name="Laoteng K."/>
        </authorList>
    </citation>
    <scope>NUCLEOTIDE SEQUENCE [LARGE SCALE GENOMIC DNA]</scope>
    <source>
        <strain evidence="10 11">BCC7051</strain>
    </source>
</reference>
<dbReference type="PROSITE" id="PS00218">
    <property type="entry name" value="AMINO_ACID_PERMEASE_1"/>
    <property type="match status" value="1"/>
</dbReference>
<dbReference type="InterPro" id="IPR050524">
    <property type="entry name" value="APC_YAT"/>
</dbReference>
<dbReference type="Proteomes" id="UP000190312">
    <property type="component" value="Unassembled WGS sequence"/>
</dbReference>
<evidence type="ECO:0000313" key="10">
    <source>
        <dbReference type="EMBL" id="OOO08164.1"/>
    </source>
</evidence>
<dbReference type="PIRSF" id="PIRSF006060">
    <property type="entry name" value="AA_transporter"/>
    <property type="match status" value="1"/>
</dbReference>
<dbReference type="AlphaFoldDB" id="A0A1S9DH06"/>
<sequence>MESSPVELKSHERPVPDKPRENMGIYMENATDKAQGEPVDHGADTQLHRTLGTRHLTMVALGSAIGMGMWLGSGTSLANGGPASLFIGFLISSSIIWSVCQSIGEMAVIYPLPSAFVQWATIFISPAAGFALGWGYWFSYWITIANELQGVVTVLNYWTDEVPKAAWISIFWAVIILINIWAVRFFAEVEVVASTIKFGWMFICVIALIVVTAGGSPQGGPIGFRYWNAQPVNNGFKGFISVIPTCIFAMAGSENAALVATEVANPRESVPKAIKSVWFRLGLFYILGSLMITLTVDPNDPSLFGGSGSNASPFVIAFKNAGIPILAHITNAVIFISVISTGSISGYGGSRILMGLAHVKMNHKDVLQVFGKADSVGRPWAGYIATIGIGGALAYLNVTHTGAQVFTWLSNLVSLLTLFGWSMICLSHLRFRYTWTLQGRNEAHLPWRSWAYPYAAWWGLIWCLVVFGIQFYLSIWPLHEKTSAKNFFANYISVIAVAIIWVCAQVWYSCPLWADARNIDLDMCRRFYADTVDEESIPVAKSLARKLRVICK</sequence>
<dbReference type="InterPro" id="IPR004840">
    <property type="entry name" value="Amino_acid_permease_CS"/>
</dbReference>
<feature type="compositionally biased region" description="Basic and acidic residues" evidence="7">
    <location>
        <begin position="8"/>
        <end position="21"/>
    </location>
</feature>
<dbReference type="GO" id="GO:0015171">
    <property type="term" value="F:amino acid transmembrane transporter activity"/>
    <property type="evidence" value="ECO:0007669"/>
    <property type="project" value="TreeGrafter"/>
</dbReference>
<feature type="transmembrane region" description="Helical" evidence="8">
    <location>
        <begin position="85"/>
        <end position="104"/>
    </location>
</feature>
<dbReference type="GO" id="GO:0016020">
    <property type="term" value="C:membrane"/>
    <property type="evidence" value="ECO:0007669"/>
    <property type="project" value="UniProtKB-SubCell"/>
</dbReference>
<feature type="transmembrane region" description="Helical" evidence="8">
    <location>
        <begin position="451"/>
        <end position="475"/>
    </location>
</feature>
<gene>
    <name evidence="10" type="ORF">OAory_01046640</name>
</gene>
<keyword evidence="5 8" id="KW-1133">Transmembrane helix</keyword>
<feature type="region of interest" description="Disordered" evidence="7">
    <location>
        <begin position="1"/>
        <end position="22"/>
    </location>
</feature>
<accession>A0A1S9DH06</accession>
<feature type="transmembrane region" description="Helical" evidence="8">
    <location>
        <begin position="380"/>
        <end position="398"/>
    </location>
</feature>
<evidence type="ECO:0000256" key="5">
    <source>
        <dbReference type="ARBA" id="ARBA00022989"/>
    </source>
</evidence>
<evidence type="ECO:0000256" key="2">
    <source>
        <dbReference type="ARBA" id="ARBA00022448"/>
    </source>
</evidence>
<dbReference type="Gene3D" id="1.20.1740.10">
    <property type="entry name" value="Amino acid/polyamine transporter I"/>
    <property type="match status" value="1"/>
</dbReference>
<dbReference type="EMBL" id="MKZY01000006">
    <property type="protein sequence ID" value="OOO08164.1"/>
    <property type="molecule type" value="Genomic_DNA"/>
</dbReference>
<keyword evidence="4" id="KW-0029">Amino-acid transport</keyword>
<feature type="transmembrane region" description="Helical" evidence="8">
    <location>
        <begin position="165"/>
        <end position="186"/>
    </location>
</feature>